<dbReference type="SUPFAM" id="SSF51430">
    <property type="entry name" value="NAD(P)-linked oxidoreductase"/>
    <property type="match status" value="1"/>
</dbReference>
<dbReference type="AlphaFoldDB" id="A0A2T0FP83"/>
<evidence type="ECO:0008006" key="3">
    <source>
        <dbReference type="Google" id="ProtNLM"/>
    </source>
</evidence>
<reference evidence="1 2" key="1">
    <citation type="submission" date="2017-04" db="EMBL/GenBank/DDBJ databases">
        <title>Genome sequencing of [Candida] sorbophila.</title>
        <authorList>
            <person name="Ahn J.O."/>
        </authorList>
    </citation>
    <scope>NUCLEOTIDE SEQUENCE [LARGE SCALE GENOMIC DNA]</scope>
    <source>
        <strain evidence="1 2">DS02</strain>
    </source>
</reference>
<dbReference type="GeneID" id="36518137"/>
<evidence type="ECO:0000313" key="1">
    <source>
        <dbReference type="EMBL" id="PRT56769.1"/>
    </source>
</evidence>
<organism evidence="1 2">
    <name type="scientific">Wickerhamiella sorbophila</name>
    <dbReference type="NCBI Taxonomy" id="45607"/>
    <lineage>
        <taxon>Eukaryota</taxon>
        <taxon>Fungi</taxon>
        <taxon>Dikarya</taxon>
        <taxon>Ascomycota</taxon>
        <taxon>Saccharomycotina</taxon>
        <taxon>Dipodascomycetes</taxon>
        <taxon>Dipodascales</taxon>
        <taxon>Trichomonascaceae</taxon>
        <taxon>Wickerhamiella</taxon>
    </lineage>
</organism>
<keyword evidence="2" id="KW-1185">Reference proteome</keyword>
<proteinExistence type="predicted"/>
<evidence type="ECO:0000313" key="2">
    <source>
        <dbReference type="Proteomes" id="UP000238350"/>
    </source>
</evidence>
<comment type="caution">
    <text evidence="1">The sequence shown here is derived from an EMBL/GenBank/DDBJ whole genome shotgun (WGS) entry which is preliminary data.</text>
</comment>
<sequence length="162" mass="18209">MAFGFTCETIVPIDIYGVVDTSDQSWMLYTGALIPQAVKIAIDAGYRHIDTAMMYQIFASHAAVRNLYVDARRALPPRANYATRVASAVKRHEPVASMLRAEISRKHNIEPFNFVHARVIALENVVFPRFVTPAQIGDKLEIIKLDGEDVEELNQISTEDDF</sequence>
<dbReference type="Gene3D" id="3.20.20.100">
    <property type="entry name" value="NADP-dependent oxidoreductase domain"/>
    <property type="match status" value="1"/>
</dbReference>
<name>A0A2T0FP83_9ASCO</name>
<gene>
    <name evidence="1" type="ORF">B9G98_04389</name>
</gene>
<dbReference type="EMBL" id="NDIQ01000022">
    <property type="protein sequence ID" value="PRT56769.1"/>
    <property type="molecule type" value="Genomic_DNA"/>
</dbReference>
<dbReference type="Proteomes" id="UP000238350">
    <property type="component" value="Unassembled WGS sequence"/>
</dbReference>
<accession>A0A2T0FP83</accession>
<dbReference type="RefSeq" id="XP_024666714.1">
    <property type="nucleotide sequence ID" value="XM_024810946.1"/>
</dbReference>
<dbReference type="InterPro" id="IPR036812">
    <property type="entry name" value="NAD(P)_OxRdtase_dom_sf"/>
</dbReference>
<protein>
    <recommendedName>
        <fullName evidence="3">NADP-dependent oxidoreductase domain-containing protein</fullName>
    </recommendedName>
</protein>
<dbReference type="OrthoDB" id="416253at2759"/>